<dbReference type="AlphaFoldDB" id="A0A1T4LNK6"/>
<keyword evidence="5 8" id="KW-0659">Purine metabolism</keyword>
<feature type="binding site" evidence="7">
    <location>
        <position position="12"/>
    </location>
    <ligand>
        <name>substrate</name>
    </ligand>
</feature>
<organism evidence="10 11">
    <name type="scientific">Marinactinospora thermotolerans DSM 45154</name>
    <dbReference type="NCBI Taxonomy" id="1122192"/>
    <lineage>
        <taxon>Bacteria</taxon>
        <taxon>Bacillati</taxon>
        <taxon>Actinomycetota</taxon>
        <taxon>Actinomycetes</taxon>
        <taxon>Streptosporangiales</taxon>
        <taxon>Nocardiopsidaceae</taxon>
        <taxon>Marinactinospora</taxon>
    </lineage>
</organism>
<evidence type="ECO:0000256" key="7">
    <source>
        <dbReference type="PIRSR" id="PIRSR600895-51"/>
    </source>
</evidence>
<evidence type="ECO:0000256" key="6">
    <source>
        <dbReference type="ARBA" id="ARBA00022801"/>
    </source>
</evidence>
<dbReference type="RefSeq" id="WP_235000721.1">
    <property type="nucleotide sequence ID" value="NZ_FUWS01000002.1"/>
</dbReference>
<dbReference type="Proteomes" id="UP000190637">
    <property type="component" value="Unassembled WGS sequence"/>
</dbReference>
<protein>
    <recommendedName>
        <fullName evidence="8">5-hydroxyisourate hydrolase</fullName>
        <shortName evidence="8">HIU hydrolase</shortName>
        <shortName evidence="8">HIUHase</shortName>
        <ecNumber evidence="8">3.5.2.17</ecNumber>
    </recommendedName>
</protein>
<dbReference type="InterPro" id="IPR036817">
    <property type="entry name" value="Transthyretin/HIU_hydrolase_sf"/>
</dbReference>
<comment type="similarity">
    <text evidence="3 8">Belongs to the transthyretin family. 5-hydroxyisourate hydrolase subfamily.</text>
</comment>
<dbReference type="SUPFAM" id="SSF49472">
    <property type="entry name" value="Transthyretin (synonym: prealbumin)"/>
    <property type="match status" value="1"/>
</dbReference>
<dbReference type="NCBIfam" id="TIGR02962">
    <property type="entry name" value="hdxy_isourate"/>
    <property type="match status" value="1"/>
</dbReference>
<gene>
    <name evidence="10" type="ORF">SAMN02745673_00763</name>
</gene>
<dbReference type="Pfam" id="PF00576">
    <property type="entry name" value="Transthyretin"/>
    <property type="match status" value="1"/>
</dbReference>
<dbReference type="GO" id="GO:0033971">
    <property type="term" value="F:hydroxyisourate hydrolase activity"/>
    <property type="evidence" value="ECO:0007669"/>
    <property type="project" value="UniProtKB-EC"/>
</dbReference>
<evidence type="ECO:0000256" key="4">
    <source>
        <dbReference type="ARBA" id="ARBA00011881"/>
    </source>
</evidence>
<dbReference type="InterPro" id="IPR023418">
    <property type="entry name" value="Thyroxine_BS"/>
</dbReference>
<dbReference type="InterPro" id="IPR014306">
    <property type="entry name" value="Hydroxyisourate_hydrolase"/>
</dbReference>
<name>A0A1T4LNK6_9ACTN</name>
<comment type="function">
    <text evidence="2">Catalyzes the hydrolysis of 5-hydroxyisourate (HIU) to 2-oxo-4-hydroxy-4-carboxy-5-ureidoimidazoline (OHCU).</text>
</comment>
<evidence type="ECO:0000256" key="2">
    <source>
        <dbReference type="ARBA" id="ARBA00002704"/>
    </source>
</evidence>
<evidence type="ECO:0000313" key="10">
    <source>
        <dbReference type="EMBL" id="SJZ56310.1"/>
    </source>
</evidence>
<evidence type="ECO:0000259" key="9">
    <source>
        <dbReference type="SMART" id="SM00095"/>
    </source>
</evidence>
<dbReference type="EC" id="3.5.2.17" evidence="8"/>
<dbReference type="CDD" id="cd05822">
    <property type="entry name" value="TLP_HIUase"/>
    <property type="match status" value="1"/>
</dbReference>
<evidence type="ECO:0000256" key="1">
    <source>
        <dbReference type="ARBA" id="ARBA00001043"/>
    </source>
</evidence>
<dbReference type="InterPro" id="IPR023416">
    <property type="entry name" value="Transthyretin/HIU_hydrolase_d"/>
</dbReference>
<evidence type="ECO:0000313" key="11">
    <source>
        <dbReference type="Proteomes" id="UP000190637"/>
    </source>
</evidence>
<dbReference type="InterPro" id="IPR023419">
    <property type="entry name" value="Transthyretin_CS"/>
</dbReference>
<keyword evidence="11" id="KW-1185">Reference proteome</keyword>
<evidence type="ECO:0000256" key="3">
    <source>
        <dbReference type="ARBA" id="ARBA00009850"/>
    </source>
</evidence>
<dbReference type="PRINTS" id="PR00189">
    <property type="entry name" value="TRNSTHYRETIN"/>
</dbReference>
<dbReference type="InterPro" id="IPR000895">
    <property type="entry name" value="Transthyretin/HIU_hydrolase"/>
</dbReference>
<feature type="binding site" evidence="7">
    <location>
        <position position="53"/>
    </location>
    <ligand>
        <name>substrate</name>
    </ligand>
</feature>
<dbReference type="PROSITE" id="PS00768">
    <property type="entry name" value="TRANSTHYRETIN_1"/>
    <property type="match status" value="1"/>
</dbReference>
<keyword evidence="6 8" id="KW-0378">Hydrolase</keyword>
<dbReference type="STRING" id="1122192.SAMN02745673_00763"/>
<dbReference type="GO" id="GO:0006144">
    <property type="term" value="P:purine nucleobase metabolic process"/>
    <property type="evidence" value="ECO:0007669"/>
    <property type="project" value="UniProtKB-KW"/>
</dbReference>
<feature type="binding site" evidence="7">
    <location>
        <position position="116"/>
    </location>
    <ligand>
        <name>substrate</name>
    </ligand>
</feature>
<sequence>MNARTRSHVTTHVLDAALGRPAGGVPVRLEAADDAGRGAWSTVATGDTDADGRVADLGPQRLATGRYRITFDTAAYFAASGQRGFYPEVTVTFELTDEDAHYHVPLLLSPFSFSTYRGS</sequence>
<accession>A0A1T4LNK6</accession>
<reference evidence="10 11" key="1">
    <citation type="submission" date="2017-02" db="EMBL/GenBank/DDBJ databases">
        <authorList>
            <person name="Peterson S.W."/>
        </authorList>
    </citation>
    <scope>NUCLEOTIDE SEQUENCE [LARGE SCALE GENOMIC DNA]</scope>
    <source>
        <strain evidence="10 11">DSM 45154</strain>
    </source>
</reference>
<evidence type="ECO:0000256" key="8">
    <source>
        <dbReference type="RuleBase" id="RU361270"/>
    </source>
</evidence>
<comment type="catalytic activity">
    <reaction evidence="1 8">
        <text>5-hydroxyisourate + H2O = 5-hydroxy-2-oxo-4-ureido-2,5-dihydro-1H-imidazole-5-carboxylate + H(+)</text>
        <dbReference type="Rhea" id="RHEA:23736"/>
        <dbReference type="ChEBI" id="CHEBI:15377"/>
        <dbReference type="ChEBI" id="CHEBI:15378"/>
        <dbReference type="ChEBI" id="CHEBI:18072"/>
        <dbReference type="ChEBI" id="CHEBI:58639"/>
        <dbReference type="EC" id="3.5.2.17"/>
    </reaction>
</comment>
<comment type="subunit">
    <text evidence="4 8">Homotetramer.</text>
</comment>
<dbReference type="SMART" id="SM00095">
    <property type="entry name" value="TR_THY"/>
    <property type="match status" value="1"/>
</dbReference>
<dbReference type="PROSITE" id="PS00769">
    <property type="entry name" value="TRANSTHYRETIN_2"/>
    <property type="match status" value="1"/>
</dbReference>
<evidence type="ECO:0000256" key="5">
    <source>
        <dbReference type="ARBA" id="ARBA00022631"/>
    </source>
</evidence>
<dbReference type="Gene3D" id="2.60.40.180">
    <property type="entry name" value="Transthyretin/hydroxyisourate hydrolase domain"/>
    <property type="match status" value="1"/>
</dbReference>
<feature type="domain" description="Transthyretin/hydroxyisourate hydrolase" evidence="9">
    <location>
        <begin position="4"/>
        <end position="118"/>
    </location>
</feature>
<dbReference type="EMBL" id="FUWS01000002">
    <property type="protein sequence ID" value="SJZ56310.1"/>
    <property type="molecule type" value="Genomic_DNA"/>
</dbReference>
<dbReference type="PANTHER" id="PTHR10395">
    <property type="entry name" value="URICASE AND TRANSTHYRETIN-RELATED"/>
    <property type="match status" value="1"/>
</dbReference>
<proteinExistence type="inferred from homology"/>
<dbReference type="PANTHER" id="PTHR10395:SF7">
    <property type="entry name" value="5-HYDROXYISOURATE HYDROLASE"/>
    <property type="match status" value="1"/>
</dbReference>